<dbReference type="Proteomes" id="UP000018208">
    <property type="component" value="Unassembled WGS sequence"/>
</dbReference>
<name>A0A9P8LVF7_9EUKA</name>
<gene>
    <name evidence="1" type="ORF">SS50377_22337</name>
</gene>
<sequence length="144" mass="17076">MNYHALNSIKPKVLINRPFPQMSLRWNQLNNDNAEIIREKVVLPYEQHTQHIKETLQSGDNHEQAFTNQELKDLKLKTSYVHYDHNWDHIKDMELQIQATQEQLDKLALSNSIRRTNFQKKRESSDAVELLLKSQQIVFGLQKK</sequence>
<organism evidence="1 2">
    <name type="scientific">Spironucleus salmonicida</name>
    <dbReference type="NCBI Taxonomy" id="348837"/>
    <lineage>
        <taxon>Eukaryota</taxon>
        <taxon>Metamonada</taxon>
        <taxon>Diplomonadida</taxon>
        <taxon>Hexamitidae</taxon>
        <taxon>Hexamitinae</taxon>
        <taxon>Spironucleus</taxon>
    </lineage>
</organism>
<dbReference type="GeneID" id="94296360"/>
<reference evidence="1 2" key="1">
    <citation type="journal article" date="2014" name="PLoS Genet.">
        <title>The Genome of Spironucleus salmonicida Highlights a Fish Pathogen Adapted to Fluctuating Environments.</title>
        <authorList>
            <person name="Xu F."/>
            <person name="Jerlstrom-Hultqvist J."/>
            <person name="Einarsson E."/>
            <person name="Astvaldsson A."/>
            <person name="Svard S.G."/>
            <person name="Andersson J.O."/>
        </authorList>
    </citation>
    <scope>NUCLEOTIDE SEQUENCE [LARGE SCALE GENOMIC DNA]</scope>
    <source>
        <strain evidence="1 2">ATCC 50377</strain>
    </source>
</reference>
<dbReference type="EMBL" id="AUWU02000003">
    <property type="protein sequence ID" value="KAH0574722.1"/>
    <property type="molecule type" value="Genomic_DNA"/>
</dbReference>
<protein>
    <submittedName>
        <fullName evidence="1">Uncharacterized protein</fullName>
    </submittedName>
</protein>
<dbReference type="AlphaFoldDB" id="A0A9P8LVF7"/>
<evidence type="ECO:0000313" key="2">
    <source>
        <dbReference type="Proteomes" id="UP000018208"/>
    </source>
</evidence>
<comment type="caution">
    <text evidence="1">The sequence shown here is derived from an EMBL/GenBank/DDBJ whole genome shotgun (WGS) entry which is preliminary data.</text>
</comment>
<dbReference type="KEGG" id="ssao:94296360"/>
<keyword evidence="2" id="KW-1185">Reference proteome</keyword>
<evidence type="ECO:0000313" key="1">
    <source>
        <dbReference type="EMBL" id="KAH0574722.1"/>
    </source>
</evidence>
<proteinExistence type="predicted"/>
<accession>A0A9P8LVF7</accession>
<dbReference type="RefSeq" id="XP_067765495.1">
    <property type="nucleotide sequence ID" value="XM_067906227.1"/>
</dbReference>